<reference evidence="2 3" key="2">
    <citation type="journal article" date="2023" name="Mol. Biol. Evol.">
        <title>Genomics of Secondarily Temperate Adaptation in the Only Non-Antarctic Icefish.</title>
        <authorList>
            <person name="Rivera-Colon A.G."/>
            <person name="Rayamajhi N."/>
            <person name="Minhas B.F."/>
            <person name="Madrigal G."/>
            <person name="Bilyk K.T."/>
            <person name="Yoon V."/>
            <person name="Hune M."/>
            <person name="Gregory S."/>
            <person name="Cheng C.H.C."/>
            <person name="Catchen J.M."/>
        </authorList>
    </citation>
    <scope>NUCLEOTIDE SEQUENCE [LARGE SCALE GENOMIC DNA]</scope>
    <source>
        <strain evidence="2">JMC-PN-2008</strain>
    </source>
</reference>
<feature type="region of interest" description="Disordered" evidence="1">
    <location>
        <begin position="44"/>
        <end position="75"/>
    </location>
</feature>
<name>A0AAN8AV68_ELEMC</name>
<dbReference type="AlphaFoldDB" id="A0AAN8AV68"/>
<proteinExistence type="predicted"/>
<sequence>MPERMDGCSLQGLRGVHTEVQSHRNIHSPSEGLLLDLRVRGDTTTSCSEVRGHNKTSSLSYRRKKRRRSRQWRRNREAEWVEGWKERRIEAVGGGGSKRVNPEQVNTAVDRHGLSGCPLPVAPALHRGVPWSRQGPAKAAAEWAG</sequence>
<comment type="caution">
    <text evidence="2">The sequence shown here is derived from an EMBL/GenBank/DDBJ whole genome shotgun (WGS) entry which is preliminary data.</text>
</comment>
<protein>
    <submittedName>
        <fullName evidence="2">Uncharacterized protein</fullName>
    </submittedName>
</protein>
<organism evidence="2 3">
    <name type="scientific">Eleginops maclovinus</name>
    <name type="common">Patagonian blennie</name>
    <name type="synonym">Eleginus maclovinus</name>
    <dbReference type="NCBI Taxonomy" id="56733"/>
    <lineage>
        <taxon>Eukaryota</taxon>
        <taxon>Metazoa</taxon>
        <taxon>Chordata</taxon>
        <taxon>Craniata</taxon>
        <taxon>Vertebrata</taxon>
        <taxon>Euteleostomi</taxon>
        <taxon>Actinopterygii</taxon>
        <taxon>Neopterygii</taxon>
        <taxon>Teleostei</taxon>
        <taxon>Neoteleostei</taxon>
        <taxon>Acanthomorphata</taxon>
        <taxon>Eupercaria</taxon>
        <taxon>Perciformes</taxon>
        <taxon>Notothenioidei</taxon>
        <taxon>Eleginopidae</taxon>
        <taxon>Eleginops</taxon>
    </lineage>
</organism>
<gene>
    <name evidence="2" type="ORF">PBY51_024708</name>
</gene>
<evidence type="ECO:0000256" key="1">
    <source>
        <dbReference type="SAM" id="MobiDB-lite"/>
    </source>
</evidence>
<evidence type="ECO:0000313" key="2">
    <source>
        <dbReference type="EMBL" id="KAK5870044.1"/>
    </source>
</evidence>
<dbReference type="EMBL" id="JAUZQC010000006">
    <property type="protein sequence ID" value="KAK5870044.1"/>
    <property type="molecule type" value="Genomic_DNA"/>
</dbReference>
<feature type="compositionally biased region" description="Basic residues" evidence="1">
    <location>
        <begin position="61"/>
        <end position="73"/>
    </location>
</feature>
<keyword evidence="3" id="KW-1185">Reference proteome</keyword>
<dbReference type="Proteomes" id="UP001346869">
    <property type="component" value="Unassembled WGS sequence"/>
</dbReference>
<evidence type="ECO:0000313" key="3">
    <source>
        <dbReference type="Proteomes" id="UP001346869"/>
    </source>
</evidence>
<reference evidence="2 3" key="1">
    <citation type="journal article" date="2023" name="Genes (Basel)">
        <title>Chromosome-Level Genome Assembly and Circadian Gene Repertoire of the Patagonia Blennie Eleginops maclovinus-The Closest Ancestral Proxy of Antarctic Cryonotothenioids.</title>
        <authorList>
            <person name="Cheng C.C."/>
            <person name="Rivera-Colon A.G."/>
            <person name="Minhas B.F."/>
            <person name="Wilson L."/>
            <person name="Rayamajhi N."/>
            <person name="Vargas-Chacoff L."/>
            <person name="Catchen J.M."/>
        </authorList>
    </citation>
    <scope>NUCLEOTIDE SEQUENCE [LARGE SCALE GENOMIC DNA]</scope>
    <source>
        <strain evidence="2">JMC-PN-2008</strain>
    </source>
</reference>
<accession>A0AAN8AV68</accession>